<dbReference type="PANTHER" id="PTHR24567:SF68">
    <property type="entry name" value="DNA-BINDING TRANSCRIPTIONAL DUAL REGULATOR CRP"/>
    <property type="match status" value="1"/>
</dbReference>
<dbReference type="OrthoDB" id="8565101at2"/>
<dbReference type="PROSITE" id="PS51063">
    <property type="entry name" value="HTH_CRP_2"/>
    <property type="match status" value="1"/>
</dbReference>
<dbReference type="RefSeq" id="WP_136772437.1">
    <property type="nucleotide sequence ID" value="NZ_CP156074.1"/>
</dbReference>
<keyword evidence="2" id="KW-0238">DNA-binding</keyword>
<evidence type="ECO:0000313" key="6">
    <source>
        <dbReference type="EMBL" id="TJZ75524.1"/>
    </source>
</evidence>
<keyword evidence="7" id="KW-1185">Reference proteome</keyword>
<dbReference type="InterPro" id="IPR014710">
    <property type="entry name" value="RmlC-like_jellyroll"/>
</dbReference>
<dbReference type="GO" id="GO:0003677">
    <property type="term" value="F:DNA binding"/>
    <property type="evidence" value="ECO:0007669"/>
    <property type="project" value="UniProtKB-KW"/>
</dbReference>
<dbReference type="SUPFAM" id="SSF46785">
    <property type="entry name" value="Winged helix' DNA-binding domain"/>
    <property type="match status" value="1"/>
</dbReference>
<dbReference type="InterPro" id="IPR000595">
    <property type="entry name" value="cNMP-bd_dom"/>
</dbReference>
<feature type="domain" description="HTH crp-type" evidence="5">
    <location>
        <begin position="146"/>
        <end position="220"/>
    </location>
</feature>
<keyword evidence="1" id="KW-0805">Transcription regulation</keyword>
<dbReference type="Gene3D" id="1.10.10.10">
    <property type="entry name" value="Winged helix-like DNA-binding domain superfamily/Winged helix DNA-binding domain"/>
    <property type="match status" value="1"/>
</dbReference>
<dbReference type="SUPFAM" id="SSF51206">
    <property type="entry name" value="cAMP-binding domain-like"/>
    <property type="match status" value="1"/>
</dbReference>
<dbReference type="Pfam" id="PF00027">
    <property type="entry name" value="cNMP_binding"/>
    <property type="match status" value="1"/>
</dbReference>
<name>A0A4U0QHV8_9NEIS</name>
<dbReference type="Pfam" id="PF13545">
    <property type="entry name" value="HTH_Crp_2"/>
    <property type="match status" value="1"/>
</dbReference>
<evidence type="ECO:0000259" key="4">
    <source>
        <dbReference type="PROSITE" id="PS50042"/>
    </source>
</evidence>
<sequence length="224" mass="24770">MNKARLLSGSTLFCELSEQELEELALHAELRETRAKQTVVQQGTAGDEMYAVLRGRLKVSRHTEDGREATLCILEAGEVFGEIAMLDGGVRSASVEALESCELLVLHRDAVMGYLESHPKVMRQLIAALCERLRAADNLLQDILFLNLPERLGKMLRQLGDAHGSTEADGSILIDLKLTQQELANLVGASRESVNKQLNAWVEQGWVALEHGYIRLRQVDSLPG</sequence>
<evidence type="ECO:0000256" key="3">
    <source>
        <dbReference type="ARBA" id="ARBA00023163"/>
    </source>
</evidence>
<dbReference type="SMART" id="SM00419">
    <property type="entry name" value="HTH_CRP"/>
    <property type="match status" value="1"/>
</dbReference>
<dbReference type="AlphaFoldDB" id="A0A4U0QHV8"/>
<protein>
    <submittedName>
        <fullName evidence="6">Crp/Fnr family transcriptional regulator</fullName>
    </submittedName>
</protein>
<dbReference type="InterPro" id="IPR036390">
    <property type="entry name" value="WH_DNA-bd_sf"/>
</dbReference>
<dbReference type="Proteomes" id="UP000310016">
    <property type="component" value="Unassembled WGS sequence"/>
</dbReference>
<dbReference type="InterPro" id="IPR018488">
    <property type="entry name" value="cNMP-bd_CS"/>
</dbReference>
<reference evidence="6 7" key="1">
    <citation type="submission" date="2019-04" db="EMBL/GenBank/DDBJ databases">
        <title>Chitiniphilus eburnea sp. nov., a novel chitinolytic bacterium isolated from aquaculture sludge.</title>
        <authorList>
            <person name="Sheng M."/>
        </authorList>
    </citation>
    <scope>NUCLEOTIDE SEQUENCE [LARGE SCALE GENOMIC DNA]</scope>
    <source>
        <strain evidence="6 7">HX-2-15</strain>
    </source>
</reference>
<dbReference type="GO" id="GO:0005829">
    <property type="term" value="C:cytosol"/>
    <property type="evidence" value="ECO:0007669"/>
    <property type="project" value="TreeGrafter"/>
</dbReference>
<proteinExistence type="predicted"/>
<keyword evidence="3" id="KW-0804">Transcription</keyword>
<dbReference type="GO" id="GO:0003700">
    <property type="term" value="F:DNA-binding transcription factor activity"/>
    <property type="evidence" value="ECO:0007669"/>
    <property type="project" value="TreeGrafter"/>
</dbReference>
<dbReference type="PROSITE" id="PS00889">
    <property type="entry name" value="CNMP_BINDING_2"/>
    <property type="match status" value="1"/>
</dbReference>
<evidence type="ECO:0000259" key="5">
    <source>
        <dbReference type="PROSITE" id="PS51063"/>
    </source>
</evidence>
<comment type="caution">
    <text evidence="6">The sequence shown here is derived from an EMBL/GenBank/DDBJ whole genome shotgun (WGS) entry which is preliminary data.</text>
</comment>
<dbReference type="EMBL" id="SUMF01000004">
    <property type="protein sequence ID" value="TJZ75524.1"/>
    <property type="molecule type" value="Genomic_DNA"/>
</dbReference>
<dbReference type="InterPro" id="IPR036388">
    <property type="entry name" value="WH-like_DNA-bd_sf"/>
</dbReference>
<feature type="domain" description="Cyclic nucleotide-binding" evidence="4">
    <location>
        <begin position="12"/>
        <end position="132"/>
    </location>
</feature>
<gene>
    <name evidence="6" type="ORF">FAZ21_06310</name>
</gene>
<organism evidence="6 7">
    <name type="scientific">Chitiniphilus eburneus</name>
    <dbReference type="NCBI Taxonomy" id="2571148"/>
    <lineage>
        <taxon>Bacteria</taxon>
        <taxon>Pseudomonadati</taxon>
        <taxon>Pseudomonadota</taxon>
        <taxon>Betaproteobacteria</taxon>
        <taxon>Neisseriales</taxon>
        <taxon>Chitinibacteraceae</taxon>
        <taxon>Chitiniphilus</taxon>
    </lineage>
</organism>
<accession>A0A4U0QHV8</accession>
<dbReference type="InterPro" id="IPR012318">
    <property type="entry name" value="HTH_CRP"/>
</dbReference>
<evidence type="ECO:0000256" key="1">
    <source>
        <dbReference type="ARBA" id="ARBA00023015"/>
    </source>
</evidence>
<evidence type="ECO:0000313" key="7">
    <source>
        <dbReference type="Proteomes" id="UP000310016"/>
    </source>
</evidence>
<dbReference type="Gene3D" id="2.60.120.10">
    <property type="entry name" value="Jelly Rolls"/>
    <property type="match status" value="1"/>
</dbReference>
<dbReference type="CDD" id="cd00038">
    <property type="entry name" value="CAP_ED"/>
    <property type="match status" value="1"/>
</dbReference>
<dbReference type="SMART" id="SM00100">
    <property type="entry name" value="cNMP"/>
    <property type="match status" value="1"/>
</dbReference>
<dbReference type="PROSITE" id="PS50042">
    <property type="entry name" value="CNMP_BINDING_3"/>
    <property type="match status" value="1"/>
</dbReference>
<dbReference type="InterPro" id="IPR050397">
    <property type="entry name" value="Env_Response_Regulators"/>
</dbReference>
<dbReference type="PANTHER" id="PTHR24567">
    <property type="entry name" value="CRP FAMILY TRANSCRIPTIONAL REGULATORY PROTEIN"/>
    <property type="match status" value="1"/>
</dbReference>
<dbReference type="InterPro" id="IPR018490">
    <property type="entry name" value="cNMP-bd_dom_sf"/>
</dbReference>
<evidence type="ECO:0000256" key="2">
    <source>
        <dbReference type="ARBA" id="ARBA00023125"/>
    </source>
</evidence>